<dbReference type="AlphaFoldDB" id="A0A091AYZ2"/>
<dbReference type="EMBL" id="AVCI01000001">
    <property type="protein sequence ID" value="KFN44671.1"/>
    <property type="molecule type" value="Genomic_DNA"/>
</dbReference>
<keyword evidence="6" id="KW-0328">Glycosyltransferase</keyword>
<dbReference type="InterPro" id="IPR009647">
    <property type="entry name" value="PBP_C"/>
</dbReference>
<dbReference type="STRING" id="1121015.GCA_000420545_01201"/>
<dbReference type="PANTHER" id="PTHR32282">
    <property type="entry name" value="BINDING PROTEIN TRANSPEPTIDASE, PUTATIVE-RELATED"/>
    <property type="match status" value="1"/>
</dbReference>
<dbReference type="Pfam" id="PF00905">
    <property type="entry name" value="Transpeptidase"/>
    <property type="match status" value="1"/>
</dbReference>
<dbReference type="InterPro" id="IPR001264">
    <property type="entry name" value="Glyco_trans_51"/>
</dbReference>
<dbReference type="Pfam" id="PF00912">
    <property type="entry name" value="Transgly"/>
    <property type="match status" value="1"/>
</dbReference>
<dbReference type="OrthoDB" id="9766909at2"/>
<keyword evidence="16" id="KW-1185">Reference proteome</keyword>
<evidence type="ECO:0000256" key="1">
    <source>
        <dbReference type="ARBA" id="ARBA00004752"/>
    </source>
</evidence>
<dbReference type="GO" id="GO:0008955">
    <property type="term" value="F:peptidoglycan glycosyltransferase activity"/>
    <property type="evidence" value="ECO:0007669"/>
    <property type="project" value="UniProtKB-EC"/>
</dbReference>
<dbReference type="FunFam" id="3.40.710.10:FF:000021">
    <property type="entry name" value="Penicillin-binding protein 1C"/>
    <property type="match status" value="1"/>
</dbReference>
<evidence type="ECO:0000256" key="8">
    <source>
        <dbReference type="ARBA" id="ARBA00022801"/>
    </source>
</evidence>
<evidence type="ECO:0000256" key="3">
    <source>
        <dbReference type="ARBA" id="ARBA00007739"/>
    </source>
</evidence>
<dbReference type="eggNOG" id="COG4953">
    <property type="taxonomic scope" value="Bacteria"/>
</dbReference>
<evidence type="ECO:0000256" key="2">
    <source>
        <dbReference type="ARBA" id="ARBA00007090"/>
    </source>
</evidence>
<comment type="similarity">
    <text evidence="3">In the N-terminal section; belongs to the glycosyltransferase 51 family.</text>
</comment>
<evidence type="ECO:0000259" key="13">
    <source>
        <dbReference type="Pfam" id="PF00912"/>
    </source>
</evidence>
<accession>A0A091AYZ2</accession>
<organism evidence="15 16">
    <name type="scientific">Arenimonas oryziterrae DSM 21050 = YC6267</name>
    <dbReference type="NCBI Taxonomy" id="1121015"/>
    <lineage>
        <taxon>Bacteria</taxon>
        <taxon>Pseudomonadati</taxon>
        <taxon>Pseudomonadota</taxon>
        <taxon>Gammaproteobacteria</taxon>
        <taxon>Lysobacterales</taxon>
        <taxon>Lysobacteraceae</taxon>
        <taxon>Arenimonas</taxon>
    </lineage>
</organism>
<dbReference type="GO" id="GO:0006508">
    <property type="term" value="P:proteolysis"/>
    <property type="evidence" value="ECO:0007669"/>
    <property type="project" value="UniProtKB-KW"/>
</dbReference>
<evidence type="ECO:0000256" key="10">
    <source>
        <dbReference type="ARBA" id="ARBA00044770"/>
    </source>
</evidence>
<dbReference type="InterPro" id="IPR036950">
    <property type="entry name" value="PBP_transglycosylase"/>
</dbReference>
<comment type="similarity">
    <text evidence="2">In the C-terminal section; belongs to the transpeptidase family.</text>
</comment>
<sequence>MSLPPFHARRWRRRAAHAGVCLLLFAVFVFCLDRLFPLPLPDRHDASVIVTASDGTPLRAFAADNGVWRYPVKVDDVSPLYVQALIGYEDRWFWRHPGVNPVALVRAAGQWIGNGRIISGGSTLSMQVARIIEPQPRSGWGKIRQMLRALQLELHCSKTEILTIYLNHAPFGGTIEGVEAASWAYLGKSSRKLSPAEAALLAVLPQSPSRLRPDRHSEAARLARDKVLARMAAQGDWSEAEVHDALIEPVVSRRLEPPMLAPLLAERLRNANPGKTEVRSTIDPDLQRMLEERVSAYFSRLPERSSAALLVVDNHTLEARAYVGSLAFGEEASLGHVDMVQATRSPGSTLKPFLYGLAMDDGLIHSESLLIDAPQSFGDYRPSNFDPNFNGPVSASDALRLSLNVPAVDLLDRLGPERFSARLAHAGVQLRLPTGAKPNLSIILGGTGVSLEQLVGAYVALNREGLAGRVNYTPGQVPGARRLLSPGAAWIIREVLEKHERDGLSEDTFDTGSQQRVAWKTGTSYGFRDAWALGSTADFTIGVWVGRPDGTPMPGQYGAVTALPLLFEVVDSLPRNRHVATRRAPPPDVRRLDICWPLGLADDPAHPELCREKRDAWALTGSLPPTLPERDARLWSSGRLVVEVDATSGKRIAGACSQTHATRSMAIARWPSLAYPWLPMAQRKAAEIPALSPDCSGDALTAMESLRIEGPSNGSAIARAPNSALPPQVRLRALGTSRRVRWLVNGQLVGESVGSAGFSHAFAEPGDQRITAMAESGAWAELQLRVLR</sequence>
<evidence type="ECO:0000256" key="9">
    <source>
        <dbReference type="ARBA" id="ARBA00023268"/>
    </source>
</evidence>
<dbReference type="GO" id="GO:0008658">
    <property type="term" value="F:penicillin binding"/>
    <property type="evidence" value="ECO:0007669"/>
    <property type="project" value="InterPro"/>
</dbReference>
<evidence type="ECO:0000256" key="6">
    <source>
        <dbReference type="ARBA" id="ARBA00022676"/>
    </source>
</evidence>
<evidence type="ECO:0000256" key="11">
    <source>
        <dbReference type="ARBA" id="ARBA00049902"/>
    </source>
</evidence>
<dbReference type="Pfam" id="PF06832">
    <property type="entry name" value="BiPBP_C"/>
    <property type="match status" value="1"/>
</dbReference>
<dbReference type="InterPro" id="IPR012338">
    <property type="entry name" value="Beta-lactam/transpept-like"/>
</dbReference>
<evidence type="ECO:0000256" key="7">
    <source>
        <dbReference type="ARBA" id="ARBA00022679"/>
    </source>
</evidence>
<dbReference type="GO" id="GO:0009252">
    <property type="term" value="P:peptidoglycan biosynthetic process"/>
    <property type="evidence" value="ECO:0007669"/>
    <property type="project" value="UniProtKB-UniPathway"/>
</dbReference>
<protein>
    <recommendedName>
        <fullName evidence="10">peptidoglycan glycosyltransferase</fullName>
        <ecNumber evidence="10">2.4.99.28</ecNumber>
    </recommendedName>
</protein>
<evidence type="ECO:0000259" key="14">
    <source>
        <dbReference type="Pfam" id="PF06832"/>
    </source>
</evidence>
<dbReference type="Proteomes" id="UP000029385">
    <property type="component" value="Unassembled WGS sequence"/>
</dbReference>
<evidence type="ECO:0000313" key="15">
    <source>
        <dbReference type="EMBL" id="KFN44671.1"/>
    </source>
</evidence>
<name>A0A091AYZ2_9GAMM</name>
<dbReference type="SUPFAM" id="SSF53955">
    <property type="entry name" value="Lysozyme-like"/>
    <property type="match status" value="1"/>
</dbReference>
<feature type="domain" description="Penicillin-binding C-terminal" evidence="14">
    <location>
        <begin position="702"/>
        <end position="782"/>
    </location>
</feature>
<dbReference type="Gene3D" id="1.10.3810.10">
    <property type="entry name" value="Biosynthetic peptidoglycan transglycosylase-like"/>
    <property type="match status" value="1"/>
</dbReference>
<dbReference type="PATRIC" id="fig|1121015.4.peg.252"/>
<dbReference type="InterPro" id="IPR011815">
    <property type="entry name" value="PBP_1c"/>
</dbReference>
<dbReference type="EC" id="2.4.99.28" evidence="10"/>
<dbReference type="InterPro" id="IPR050396">
    <property type="entry name" value="Glycosyltr_51/Transpeptidase"/>
</dbReference>
<evidence type="ECO:0000259" key="12">
    <source>
        <dbReference type="Pfam" id="PF00905"/>
    </source>
</evidence>
<evidence type="ECO:0000256" key="5">
    <source>
        <dbReference type="ARBA" id="ARBA00022670"/>
    </source>
</evidence>
<keyword evidence="8" id="KW-0378">Hydrolase</keyword>
<dbReference type="PANTHER" id="PTHR32282:SF15">
    <property type="entry name" value="PENICILLIN-BINDING PROTEIN 1C"/>
    <property type="match status" value="1"/>
</dbReference>
<keyword evidence="4" id="KW-0121">Carboxypeptidase</keyword>
<dbReference type="UniPathway" id="UPA00219"/>
<dbReference type="InterPro" id="IPR023346">
    <property type="entry name" value="Lysozyme-like_dom_sf"/>
</dbReference>
<dbReference type="RefSeq" id="WP_022968841.1">
    <property type="nucleotide sequence ID" value="NZ_ATVD01000002.1"/>
</dbReference>
<keyword evidence="9" id="KW-0511">Multifunctional enzyme</keyword>
<feature type="domain" description="Glycosyl transferase family 51" evidence="13">
    <location>
        <begin position="57"/>
        <end position="231"/>
    </location>
</feature>
<comment type="catalytic activity">
    <reaction evidence="11">
        <text>[GlcNAc-(1-&gt;4)-Mur2Ac(oyl-L-Ala-gamma-D-Glu-L-Lys-D-Ala-D-Ala)](n)-di-trans,octa-cis-undecaprenyl diphosphate + beta-D-GlcNAc-(1-&gt;4)-Mur2Ac(oyl-L-Ala-gamma-D-Glu-L-Lys-D-Ala-D-Ala)-di-trans,octa-cis-undecaprenyl diphosphate = [GlcNAc-(1-&gt;4)-Mur2Ac(oyl-L-Ala-gamma-D-Glu-L-Lys-D-Ala-D-Ala)](n+1)-di-trans,octa-cis-undecaprenyl diphosphate + di-trans,octa-cis-undecaprenyl diphosphate + H(+)</text>
        <dbReference type="Rhea" id="RHEA:23708"/>
        <dbReference type="Rhea" id="RHEA-COMP:9602"/>
        <dbReference type="Rhea" id="RHEA-COMP:9603"/>
        <dbReference type="ChEBI" id="CHEBI:15378"/>
        <dbReference type="ChEBI" id="CHEBI:58405"/>
        <dbReference type="ChEBI" id="CHEBI:60033"/>
        <dbReference type="ChEBI" id="CHEBI:78435"/>
        <dbReference type="EC" id="2.4.99.28"/>
    </reaction>
</comment>
<keyword evidence="7" id="KW-0808">Transferase</keyword>
<comment type="pathway">
    <text evidence="1">Cell wall biogenesis; peptidoglycan biosynthesis.</text>
</comment>
<comment type="caution">
    <text evidence="15">The sequence shown here is derived from an EMBL/GenBank/DDBJ whole genome shotgun (WGS) entry which is preliminary data.</text>
</comment>
<reference evidence="15 16" key="1">
    <citation type="submission" date="2013-09" db="EMBL/GenBank/DDBJ databases">
        <title>Genome sequencing of Arenimonas oryziterrae.</title>
        <authorList>
            <person name="Chen F."/>
            <person name="Wang G."/>
        </authorList>
    </citation>
    <scope>NUCLEOTIDE SEQUENCE [LARGE SCALE GENOMIC DNA]</scope>
    <source>
        <strain evidence="15 16">YC6267</strain>
    </source>
</reference>
<evidence type="ECO:0000256" key="4">
    <source>
        <dbReference type="ARBA" id="ARBA00022645"/>
    </source>
</evidence>
<dbReference type="NCBIfam" id="TIGR02073">
    <property type="entry name" value="PBP_1c"/>
    <property type="match status" value="1"/>
</dbReference>
<proteinExistence type="inferred from homology"/>
<evidence type="ECO:0000313" key="16">
    <source>
        <dbReference type="Proteomes" id="UP000029385"/>
    </source>
</evidence>
<gene>
    <name evidence="15" type="ORF">N789_01275</name>
</gene>
<keyword evidence="5" id="KW-0645">Protease</keyword>
<dbReference type="FunFam" id="1.10.3810.10:FF:000006">
    <property type="entry name" value="Penicillin-binding protein 1C"/>
    <property type="match status" value="1"/>
</dbReference>
<feature type="domain" description="Penicillin-binding protein transpeptidase" evidence="12">
    <location>
        <begin position="309"/>
        <end position="527"/>
    </location>
</feature>
<dbReference type="InterPro" id="IPR001460">
    <property type="entry name" value="PCN-bd_Tpept"/>
</dbReference>
<dbReference type="GO" id="GO:0004180">
    <property type="term" value="F:carboxypeptidase activity"/>
    <property type="evidence" value="ECO:0007669"/>
    <property type="project" value="UniProtKB-KW"/>
</dbReference>
<dbReference type="SUPFAM" id="SSF56601">
    <property type="entry name" value="beta-lactamase/transpeptidase-like"/>
    <property type="match status" value="1"/>
</dbReference>
<dbReference type="Gene3D" id="3.40.710.10">
    <property type="entry name" value="DD-peptidase/beta-lactamase superfamily"/>
    <property type="match status" value="1"/>
</dbReference>
<dbReference type="GO" id="GO:0030288">
    <property type="term" value="C:outer membrane-bounded periplasmic space"/>
    <property type="evidence" value="ECO:0007669"/>
    <property type="project" value="TreeGrafter"/>
</dbReference>